<dbReference type="Proteomes" id="UP001230426">
    <property type="component" value="Unassembled WGS sequence"/>
</dbReference>
<keyword evidence="3" id="KW-1185">Reference proteome</keyword>
<protein>
    <submittedName>
        <fullName evidence="2">Uncharacterized protein</fullName>
    </submittedName>
</protein>
<name>A0ABT9RAM2_9ACTN</name>
<dbReference type="EMBL" id="JAUSRB010000002">
    <property type="protein sequence ID" value="MDP9865450.1"/>
    <property type="molecule type" value="Genomic_DNA"/>
</dbReference>
<evidence type="ECO:0000313" key="3">
    <source>
        <dbReference type="Proteomes" id="UP001230426"/>
    </source>
</evidence>
<accession>A0ABT9RAM2</accession>
<evidence type="ECO:0000313" key="2">
    <source>
        <dbReference type="EMBL" id="MDP9865450.1"/>
    </source>
</evidence>
<evidence type="ECO:0000256" key="1">
    <source>
        <dbReference type="SAM" id="MobiDB-lite"/>
    </source>
</evidence>
<organism evidence="2 3">
    <name type="scientific">Streptosporangium brasiliense</name>
    <dbReference type="NCBI Taxonomy" id="47480"/>
    <lineage>
        <taxon>Bacteria</taxon>
        <taxon>Bacillati</taxon>
        <taxon>Actinomycetota</taxon>
        <taxon>Actinomycetes</taxon>
        <taxon>Streptosporangiales</taxon>
        <taxon>Streptosporangiaceae</taxon>
        <taxon>Streptosporangium</taxon>
    </lineage>
</organism>
<proteinExistence type="predicted"/>
<dbReference type="RefSeq" id="WP_306864826.1">
    <property type="nucleotide sequence ID" value="NZ_JAUSRB010000002.1"/>
</dbReference>
<comment type="caution">
    <text evidence="2">The sequence shown here is derived from an EMBL/GenBank/DDBJ whole genome shotgun (WGS) entry which is preliminary data.</text>
</comment>
<gene>
    <name evidence="2" type="ORF">J2S55_004716</name>
</gene>
<sequence>MSTGDGVTVSHADRRSGGTGLSAAGASQAEGVRALRAYLEGEGDPWGDDELGSMVGAAYREVTRQALEVYDSLVEHRVTTGENVETTSVNYRSVEQRSEEETARLLRAVQQA</sequence>
<reference evidence="2 3" key="1">
    <citation type="submission" date="2023-07" db="EMBL/GenBank/DDBJ databases">
        <title>Sequencing the genomes of 1000 actinobacteria strains.</title>
        <authorList>
            <person name="Klenk H.-P."/>
        </authorList>
    </citation>
    <scope>NUCLEOTIDE SEQUENCE [LARGE SCALE GENOMIC DNA]</scope>
    <source>
        <strain evidence="2 3">DSM 44109</strain>
    </source>
</reference>
<feature type="region of interest" description="Disordered" evidence="1">
    <location>
        <begin position="1"/>
        <end position="28"/>
    </location>
</feature>